<dbReference type="InterPro" id="IPR001320">
    <property type="entry name" value="Iontro_rcpt_C"/>
</dbReference>
<evidence type="ECO:0000259" key="2">
    <source>
        <dbReference type="SMART" id="SM00062"/>
    </source>
</evidence>
<reference evidence="4" key="1">
    <citation type="submission" date="2021-05" db="EMBL/GenBank/DDBJ databases">
        <authorList>
            <person name="Sun Q."/>
            <person name="Inoue M."/>
        </authorList>
    </citation>
    <scope>NUCLEOTIDE SEQUENCE</scope>
    <source>
        <strain evidence="4">VKM B-3255</strain>
    </source>
</reference>
<comment type="caution">
    <text evidence="4">The sequence shown here is derived from an EMBL/GenBank/DDBJ whole genome shotgun (WGS) entry which is preliminary data.</text>
</comment>
<sequence length="276" mass="30798">MTMPARWWRNGVWRLGYGAMLLWLILAVCTVPLAPAVAQLPPLRVGATLSNKPWQFRSPEGAVIGFEADLVREIAAGLGRPLVIENFQFSDMLAALTEGRIDIAMSSISITPERRERFDFTQPYYLTTQALVVMRGSSIRSLADLRHRTVSVIPETTSDQWVTANRELYRIGEVRHVRGLDEGLDELTHRRVDAHIGDMPALLYRLLGRNDLAVVARLGTRENYGLMLAKGSPLTQPIDDMIAALKRNGTLARIHQTWFGSPPEPGSPVTQVLPRP</sequence>
<dbReference type="Proteomes" id="UP001166585">
    <property type="component" value="Unassembled WGS sequence"/>
</dbReference>
<evidence type="ECO:0000259" key="3">
    <source>
        <dbReference type="SMART" id="SM00079"/>
    </source>
</evidence>
<dbReference type="SMART" id="SM00062">
    <property type="entry name" value="PBPb"/>
    <property type="match status" value="1"/>
</dbReference>
<organism evidence="4 5">
    <name type="scientific">Ancylobacter radicis</name>
    <dbReference type="NCBI Taxonomy" id="2836179"/>
    <lineage>
        <taxon>Bacteria</taxon>
        <taxon>Pseudomonadati</taxon>
        <taxon>Pseudomonadota</taxon>
        <taxon>Alphaproteobacteria</taxon>
        <taxon>Hyphomicrobiales</taxon>
        <taxon>Xanthobacteraceae</taxon>
        <taxon>Ancylobacter</taxon>
    </lineage>
</organism>
<protein>
    <submittedName>
        <fullName evidence="4">Amino acid ABC transporter substrate-binding protein</fullName>
    </submittedName>
</protein>
<dbReference type="SMART" id="SM00079">
    <property type="entry name" value="PBPe"/>
    <property type="match status" value="1"/>
</dbReference>
<dbReference type="PANTHER" id="PTHR35936:SF17">
    <property type="entry name" value="ARGININE-BINDING EXTRACELLULAR PROTEIN ARTP"/>
    <property type="match status" value="1"/>
</dbReference>
<dbReference type="EMBL" id="JAHCQH010000023">
    <property type="protein sequence ID" value="MBS9479120.1"/>
    <property type="molecule type" value="Genomic_DNA"/>
</dbReference>
<proteinExistence type="predicted"/>
<dbReference type="PANTHER" id="PTHR35936">
    <property type="entry name" value="MEMBRANE-BOUND LYTIC MUREIN TRANSGLYCOSYLASE F"/>
    <property type="match status" value="1"/>
</dbReference>
<gene>
    <name evidence="4" type="ORF">KIP89_18585</name>
</gene>
<accession>A0ABS5RCR7</accession>
<evidence type="ECO:0000256" key="1">
    <source>
        <dbReference type="ARBA" id="ARBA00022729"/>
    </source>
</evidence>
<keyword evidence="1" id="KW-0732">Signal</keyword>
<evidence type="ECO:0000313" key="5">
    <source>
        <dbReference type="Proteomes" id="UP001166585"/>
    </source>
</evidence>
<evidence type="ECO:0000313" key="4">
    <source>
        <dbReference type="EMBL" id="MBS9479120.1"/>
    </source>
</evidence>
<feature type="domain" description="Solute-binding protein family 3/N-terminal" evidence="2">
    <location>
        <begin position="42"/>
        <end position="262"/>
    </location>
</feature>
<dbReference type="RefSeq" id="WP_213757097.1">
    <property type="nucleotide sequence ID" value="NZ_JAHCQH010000023.1"/>
</dbReference>
<dbReference type="SUPFAM" id="SSF53850">
    <property type="entry name" value="Periplasmic binding protein-like II"/>
    <property type="match status" value="1"/>
</dbReference>
<feature type="domain" description="Ionotropic glutamate receptor C-terminal" evidence="3">
    <location>
        <begin position="42"/>
        <end position="261"/>
    </location>
</feature>
<dbReference type="Pfam" id="PF00497">
    <property type="entry name" value="SBP_bac_3"/>
    <property type="match status" value="1"/>
</dbReference>
<dbReference type="InterPro" id="IPR001638">
    <property type="entry name" value="Solute-binding_3/MltF_N"/>
</dbReference>
<name>A0ABS5RCR7_9HYPH</name>
<dbReference type="Gene3D" id="3.40.190.10">
    <property type="entry name" value="Periplasmic binding protein-like II"/>
    <property type="match status" value="2"/>
</dbReference>
<keyword evidence="5" id="KW-1185">Reference proteome</keyword>
<dbReference type="CDD" id="cd13530">
    <property type="entry name" value="PBP2_peptides_like"/>
    <property type="match status" value="1"/>
</dbReference>